<feature type="compositionally biased region" description="Basic residues" evidence="4">
    <location>
        <begin position="455"/>
        <end position="465"/>
    </location>
</feature>
<dbReference type="InterPro" id="IPR036322">
    <property type="entry name" value="WD40_repeat_dom_sf"/>
</dbReference>
<dbReference type="EMBL" id="RSCE01000002">
    <property type="protein sequence ID" value="RSH85903.1"/>
    <property type="molecule type" value="Genomic_DNA"/>
</dbReference>
<feature type="region of interest" description="Disordered" evidence="4">
    <location>
        <begin position="390"/>
        <end position="465"/>
    </location>
</feature>
<dbReference type="InterPro" id="IPR015943">
    <property type="entry name" value="WD40/YVTN_repeat-like_dom_sf"/>
</dbReference>
<dbReference type="SUPFAM" id="SSF50978">
    <property type="entry name" value="WD40 repeat-like"/>
    <property type="match status" value="1"/>
</dbReference>
<dbReference type="Gene3D" id="2.130.10.10">
    <property type="entry name" value="YVTN repeat-like/Quinoprotein amine dehydrogenase"/>
    <property type="match status" value="1"/>
</dbReference>
<sequence>MPAAPPLAFATLAEPLPSKPYIVGITPTSLSNHLVLQHAAPELTLADNQTLKAVDQLKGVHTQPITGVVCEAGSIWSSSKDATIVRWDERSRRPATTVKAFVRKALPVTALAVSDSDHLVIGGTELVSSEAHILFWDTRNPNQPAYKHASTHADDITHLSLLPPTQSWQASAPGHKLPSRLLLSASTDGCVALSDLRETDEDEALQCAENWNQSVAAAGAYEHKGRMGIWARSDMDNMAMWGVGISDDSEGELEFNNLQEVQSAQFKFKDFNTPQEGPSVVNPVGTEKPYPAQLKTEYLIDVCPSLGVGKSFAPMVGVGTNDGNIVLQHSAGAGEYAPSAFFVSGPGARGHKDVVRCMYHAQRDEALYTGSEDGVLAGWSLSSLPRLVVGDPAIDDDGGDGREDIDSDNSDDEESEIETEESDRSDNDEDDMDVDEGPRSGPVLGGGRAKEERKDKRKGKRHAPY</sequence>
<evidence type="ECO:0000256" key="2">
    <source>
        <dbReference type="ARBA" id="ARBA00022737"/>
    </source>
</evidence>
<dbReference type="OrthoDB" id="25131at2759"/>
<evidence type="ECO:0000256" key="1">
    <source>
        <dbReference type="ARBA" id="ARBA00022574"/>
    </source>
</evidence>
<dbReference type="Proteomes" id="UP000279236">
    <property type="component" value="Unassembled WGS sequence"/>
</dbReference>
<name>A0A427Y4A0_9TREE</name>
<dbReference type="PANTHER" id="PTHR22889:SF0">
    <property type="entry name" value="WD REPEAT-CONTAINING PROTEIN 89"/>
    <property type="match status" value="1"/>
</dbReference>
<dbReference type="PANTHER" id="PTHR22889">
    <property type="entry name" value="WD REPEAT-CONTAINING PROTEIN 89"/>
    <property type="match status" value="1"/>
</dbReference>
<gene>
    <name evidence="5" type="ORF">EHS24_004088</name>
</gene>
<dbReference type="SMART" id="SM00320">
    <property type="entry name" value="WD40"/>
    <property type="match status" value="4"/>
</dbReference>
<evidence type="ECO:0000313" key="6">
    <source>
        <dbReference type="Proteomes" id="UP000279236"/>
    </source>
</evidence>
<evidence type="ECO:0000313" key="5">
    <source>
        <dbReference type="EMBL" id="RSH85903.1"/>
    </source>
</evidence>
<accession>A0A427Y4A0</accession>
<dbReference type="GeneID" id="39588631"/>
<keyword evidence="1 3" id="KW-0853">WD repeat</keyword>
<dbReference type="PROSITE" id="PS50082">
    <property type="entry name" value="WD_REPEATS_2"/>
    <property type="match status" value="1"/>
</dbReference>
<dbReference type="InterPro" id="IPR001680">
    <property type="entry name" value="WD40_rpt"/>
</dbReference>
<protein>
    <submittedName>
        <fullName evidence="5">Uncharacterized protein</fullName>
    </submittedName>
</protein>
<dbReference type="STRING" id="105984.A0A427Y4A0"/>
<dbReference type="AlphaFoldDB" id="A0A427Y4A0"/>
<dbReference type="RefSeq" id="XP_028478688.1">
    <property type="nucleotide sequence ID" value="XM_028619716.1"/>
</dbReference>
<feature type="repeat" description="WD" evidence="3">
    <location>
        <begin position="348"/>
        <end position="389"/>
    </location>
</feature>
<reference evidence="5 6" key="1">
    <citation type="submission" date="2018-11" db="EMBL/GenBank/DDBJ databases">
        <title>Genome sequence of Apiotrichum porosum DSM 27194.</title>
        <authorList>
            <person name="Aliyu H."/>
            <person name="Gorte O."/>
            <person name="Ochsenreither K."/>
        </authorList>
    </citation>
    <scope>NUCLEOTIDE SEQUENCE [LARGE SCALE GENOMIC DNA]</scope>
    <source>
        <strain evidence="5 6">DSM 27194</strain>
    </source>
</reference>
<evidence type="ECO:0000256" key="4">
    <source>
        <dbReference type="SAM" id="MobiDB-lite"/>
    </source>
</evidence>
<proteinExistence type="predicted"/>
<keyword evidence="6" id="KW-1185">Reference proteome</keyword>
<evidence type="ECO:0000256" key="3">
    <source>
        <dbReference type="PROSITE-ProRule" id="PRU00221"/>
    </source>
</evidence>
<keyword evidence="2" id="KW-0677">Repeat</keyword>
<comment type="caution">
    <text evidence="5">The sequence shown here is derived from an EMBL/GenBank/DDBJ whole genome shotgun (WGS) entry which is preliminary data.</text>
</comment>
<organism evidence="5 6">
    <name type="scientific">Apiotrichum porosum</name>
    <dbReference type="NCBI Taxonomy" id="105984"/>
    <lineage>
        <taxon>Eukaryota</taxon>
        <taxon>Fungi</taxon>
        <taxon>Dikarya</taxon>
        <taxon>Basidiomycota</taxon>
        <taxon>Agaricomycotina</taxon>
        <taxon>Tremellomycetes</taxon>
        <taxon>Trichosporonales</taxon>
        <taxon>Trichosporonaceae</taxon>
        <taxon>Apiotrichum</taxon>
    </lineage>
</organism>
<feature type="compositionally biased region" description="Acidic residues" evidence="4">
    <location>
        <begin position="405"/>
        <end position="435"/>
    </location>
</feature>
<dbReference type="InterPro" id="IPR039328">
    <property type="entry name" value="WDR89"/>
</dbReference>